<evidence type="ECO:0000313" key="2">
    <source>
        <dbReference type="EMBL" id="PSK42906.1"/>
    </source>
</evidence>
<feature type="compositionally biased region" description="Low complexity" evidence="1">
    <location>
        <begin position="1"/>
        <end position="23"/>
    </location>
</feature>
<gene>
    <name evidence="2" type="ORF">B9Z65_6860</name>
</gene>
<feature type="compositionally biased region" description="Basic and acidic residues" evidence="1">
    <location>
        <begin position="211"/>
        <end position="231"/>
    </location>
</feature>
<dbReference type="Proteomes" id="UP000243723">
    <property type="component" value="Unassembled WGS sequence"/>
</dbReference>
<comment type="caution">
    <text evidence="2">The sequence shown here is derived from an EMBL/GenBank/DDBJ whole genome shotgun (WGS) entry which is preliminary data.</text>
</comment>
<dbReference type="EMBL" id="NHZQ01000331">
    <property type="protein sequence ID" value="PSK42906.1"/>
    <property type="molecule type" value="Genomic_DNA"/>
</dbReference>
<feature type="region of interest" description="Disordered" evidence="1">
    <location>
        <begin position="181"/>
        <end position="232"/>
    </location>
</feature>
<protein>
    <submittedName>
        <fullName evidence="2">Uncharacterized protein</fullName>
    </submittedName>
</protein>
<keyword evidence="3" id="KW-1185">Reference proteome</keyword>
<organism evidence="2 3">
    <name type="scientific">Elsinoe australis</name>
    <dbReference type="NCBI Taxonomy" id="40998"/>
    <lineage>
        <taxon>Eukaryota</taxon>
        <taxon>Fungi</taxon>
        <taxon>Dikarya</taxon>
        <taxon>Ascomycota</taxon>
        <taxon>Pezizomycotina</taxon>
        <taxon>Dothideomycetes</taxon>
        <taxon>Dothideomycetidae</taxon>
        <taxon>Myriangiales</taxon>
        <taxon>Elsinoaceae</taxon>
        <taxon>Elsinoe</taxon>
    </lineage>
</organism>
<accession>A0A2P7Z3V9</accession>
<feature type="region of interest" description="Disordered" evidence="1">
    <location>
        <begin position="121"/>
        <end position="165"/>
    </location>
</feature>
<name>A0A2P7Z3V9_9PEZI</name>
<evidence type="ECO:0000313" key="3">
    <source>
        <dbReference type="Proteomes" id="UP000243723"/>
    </source>
</evidence>
<sequence length="676" mass="74714">MDLADLPLQDTSPTSSSPTETLPANNPSTILRRRSACTFIQKYLDESHEFDEIDLHEPTVPPSAAGTAEIFKMTKDGRAAEAKMPEPADYDYTTTTAEEDFEAIHADPRNDLSGSYIDADAVSESEQSAETVSVCDQSDGDTVDSVDSKTERVDHRMSGSQLKFPDPVILPTTAISELATASTTKSGQHNLEESEDEGQGTVDQSEITVRAADDTNEPPKKTKGSTHDDARPNGGVIHILSGCLEYLKTHVESVIPEDRPREMIKTAASTLGMTAVLGVFLVALFNLSTNFIGATPMYAWNGQFLDAHNDMIQRHNQLRPILNAKGLIGWNEKEITPADVLKYPRVYVLDDQARHESKYTFQTGVNVNFLGPDQIFIALPKQKNGKKYLTVPKIQVRRWGKQVSIVSQEDLIDGLTYVVLEPDSPEDVYQIDVKSGHISTTVHACSRKPVSLSGWRKSGDQGSSNKSPASTRRIAHHLRALTRDIRQLSTEFYVSTINTAAEYRQTAQKPIADAGNILRHYQTWQNQKLWGLFDRINGATTFSLDEAKKDFSDMKRDLSDATRTAKTVSESLSTKAITSILQIFDAAQPGVDAVVNQTSHILSRAQRNGQGIFKRLVFALDNSHYRTSHAVSAEGPENGKAPCGMNCKGKCSQKGCEAKGWYELDWSKMTWLKKKD</sequence>
<feature type="compositionally biased region" description="Polar residues" evidence="1">
    <location>
        <begin position="124"/>
        <end position="136"/>
    </location>
</feature>
<feature type="region of interest" description="Disordered" evidence="1">
    <location>
        <begin position="451"/>
        <end position="471"/>
    </location>
</feature>
<reference evidence="2 3" key="1">
    <citation type="submission" date="2017-05" db="EMBL/GenBank/DDBJ databases">
        <title>Draft genome sequence of Elsinoe australis.</title>
        <authorList>
            <person name="Cheng Q."/>
        </authorList>
    </citation>
    <scope>NUCLEOTIDE SEQUENCE [LARGE SCALE GENOMIC DNA]</scope>
    <source>
        <strain evidence="2 3">NL1</strain>
    </source>
</reference>
<dbReference type="AlphaFoldDB" id="A0A2P7Z3V9"/>
<feature type="compositionally biased region" description="Polar residues" evidence="1">
    <location>
        <begin position="460"/>
        <end position="470"/>
    </location>
</feature>
<evidence type="ECO:0000256" key="1">
    <source>
        <dbReference type="SAM" id="MobiDB-lite"/>
    </source>
</evidence>
<feature type="compositionally biased region" description="Basic and acidic residues" evidence="1">
    <location>
        <begin position="146"/>
        <end position="157"/>
    </location>
</feature>
<proteinExistence type="predicted"/>
<feature type="region of interest" description="Disordered" evidence="1">
    <location>
        <begin position="1"/>
        <end position="28"/>
    </location>
</feature>
<dbReference type="OrthoDB" id="3908240at2759"/>